<dbReference type="InterPro" id="IPR001647">
    <property type="entry name" value="HTH_TetR"/>
</dbReference>
<evidence type="ECO:0000313" key="5">
    <source>
        <dbReference type="Proteomes" id="UP001550535"/>
    </source>
</evidence>
<organism evidence="4 5">
    <name type="scientific">Nocardia niwae</name>
    <dbReference type="NCBI Taxonomy" id="626084"/>
    <lineage>
        <taxon>Bacteria</taxon>
        <taxon>Bacillati</taxon>
        <taxon>Actinomycetota</taxon>
        <taxon>Actinomycetes</taxon>
        <taxon>Mycobacteriales</taxon>
        <taxon>Nocardiaceae</taxon>
        <taxon>Nocardia</taxon>
    </lineage>
</organism>
<keyword evidence="5" id="KW-1185">Reference proteome</keyword>
<dbReference type="Pfam" id="PF00440">
    <property type="entry name" value="TetR_N"/>
    <property type="match status" value="1"/>
</dbReference>
<dbReference type="InterPro" id="IPR009057">
    <property type="entry name" value="Homeodomain-like_sf"/>
</dbReference>
<keyword evidence="1 2" id="KW-0238">DNA-binding</keyword>
<evidence type="ECO:0000313" key="4">
    <source>
        <dbReference type="EMBL" id="MEU2122553.1"/>
    </source>
</evidence>
<dbReference type="InterPro" id="IPR036271">
    <property type="entry name" value="Tet_transcr_reg_TetR-rel_C_sf"/>
</dbReference>
<feature type="DNA-binding region" description="H-T-H motif" evidence="2">
    <location>
        <begin position="40"/>
        <end position="59"/>
    </location>
</feature>
<gene>
    <name evidence="4" type="ORF">ABZ507_12120</name>
</gene>
<dbReference type="PROSITE" id="PS50977">
    <property type="entry name" value="HTH_TETR_2"/>
    <property type="match status" value="1"/>
</dbReference>
<dbReference type="Proteomes" id="UP001550535">
    <property type="component" value="Unassembled WGS sequence"/>
</dbReference>
<comment type="caution">
    <text evidence="4">The sequence shown here is derived from an EMBL/GenBank/DDBJ whole genome shotgun (WGS) entry which is preliminary data.</text>
</comment>
<evidence type="ECO:0000256" key="2">
    <source>
        <dbReference type="PROSITE-ProRule" id="PRU00335"/>
    </source>
</evidence>
<sequence>MTATAPKGRTTRAAQAAETRQRLIDAAVEMFSAHTYEEVAVADIAKSAGVAHGLLFHYFGNKRGIYLEAMRDASDRIVRVQKSDPGLPATEQIRAGLTAHFRYLAAHRGLALRLVLSGRATDPETWEAFEAGRWRAIERWTTLLGLDPGNSALRMMMRSSIGALDEATVYWLQNDEPFDAEAMVDCVLEMTVAGMRAAATLDPELDVTDAVNTVLGARRNR</sequence>
<evidence type="ECO:0000256" key="1">
    <source>
        <dbReference type="ARBA" id="ARBA00023125"/>
    </source>
</evidence>
<dbReference type="PANTHER" id="PTHR30055:SF226">
    <property type="entry name" value="HTH-TYPE TRANSCRIPTIONAL REGULATOR PKSA"/>
    <property type="match status" value="1"/>
</dbReference>
<accession>A0ABV2X9H4</accession>
<feature type="domain" description="HTH tetR-type" evidence="3">
    <location>
        <begin position="17"/>
        <end position="77"/>
    </location>
</feature>
<dbReference type="PANTHER" id="PTHR30055">
    <property type="entry name" value="HTH-TYPE TRANSCRIPTIONAL REGULATOR RUTR"/>
    <property type="match status" value="1"/>
</dbReference>
<name>A0ABV2X9H4_9NOCA</name>
<evidence type="ECO:0000259" key="3">
    <source>
        <dbReference type="PROSITE" id="PS50977"/>
    </source>
</evidence>
<reference evidence="4 5" key="1">
    <citation type="submission" date="2024-06" db="EMBL/GenBank/DDBJ databases">
        <title>The Natural Products Discovery Center: Release of the First 8490 Sequenced Strains for Exploring Actinobacteria Biosynthetic Diversity.</title>
        <authorList>
            <person name="Kalkreuter E."/>
            <person name="Kautsar S.A."/>
            <person name="Yang D."/>
            <person name="Bader C.D."/>
            <person name="Teijaro C.N."/>
            <person name="Fluegel L."/>
            <person name="Davis C.M."/>
            <person name="Simpson J.R."/>
            <person name="Lauterbach L."/>
            <person name="Steele A.D."/>
            <person name="Gui C."/>
            <person name="Meng S."/>
            <person name="Li G."/>
            <person name="Viehrig K."/>
            <person name="Ye F."/>
            <person name="Su P."/>
            <person name="Kiefer A.F."/>
            <person name="Nichols A."/>
            <person name="Cepeda A.J."/>
            <person name="Yan W."/>
            <person name="Fan B."/>
            <person name="Jiang Y."/>
            <person name="Adhikari A."/>
            <person name="Zheng C.-J."/>
            <person name="Schuster L."/>
            <person name="Cowan T.M."/>
            <person name="Smanski M.J."/>
            <person name="Chevrette M.G."/>
            <person name="De Carvalho L.P.S."/>
            <person name="Shen B."/>
        </authorList>
    </citation>
    <scope>NUCLEOTIDE SEQUENCE [LARGE SCALE GENOMIC DNA]</scope>
    <source>
        <strain evidence="4 5">NPDC019434</strain>
    </source>
</reference>
<dbReference type="InterPro" id="IPR050109">
    <property type="entry name" value="HTH-type_TetR-like_transc_reg"/>
</dbReference>
<proteinExistence type="predicted"/>
<dbReference type="EMBL" id="JBEYBR010000025">
    <property type="protein sequence ID" value="MEU2122553.1"/>
    <property type="molecule type" value="Genomic_DNA"/>
</dbReference>
<dbReference type="RefSeq" id="WP_063020508.1">
    <property type="nucleotide sequence ID" value="NZ_JBEYBM010000005.1"/>
</dbReference>
<dbReference type="PRINTS" id="PR00455">
    <property type="entry name" value="HTHTETR"/>
</dbReference>
<dbReference type="Gene3D" id="1.10.357.10">
    <property type="entry name" value="Tetracycline Repressor, domain 2"/>
    <property type="match status" value="1"/>
</dbReference>
<dbReference type="SUPFAM" id="SSF46689">
    <property type="entry name" value="Homeodomain-like"/>
    <property type="match status" value="1"/>
</dbReference>
<dbReference type="SUPFAM" id="SSF48498">
    <property type="entry name" value="Tetracyclin repressor-like, C-terminal domain"/>
    <property type="match status" value="1"/>
</dbReference>
<protein>
    <submittedName>
        <fullName evidence="4">Helix-turn-helix domain-containing protein</fullName>
    </submittedName>
</protein>